<name>E9HLU1_DAPPU</name>
<dbReference type="Proteomes" id="UP000000305">
    <property type="component" value="Unassembled WGS sequence"/>
</dbReference>
<dbReference type="EMBL" id="GL732681">
    <property type="protein sequence ID" value="EFX67297.1"/>
    <property type="molecule type" value="Genomic_DNA"/>
</dbReference>
<sequence length="143" mass="16306">MAKKTTEKRKPGYLENDSSLVESNGIYSQKLDELISKMYTFVEVDEKVEKQPIIEPCAVDHTISFDFLPATAINENHTVNKKIRIWKPKPKFFEKITYEDMSSVVVSGDWILNKQGIYGNGRVRRSELVTGAVHSSALKKKVQ</sequence>
<protein>
    <submittedName>
        <fullName evidence="1">Uncharacterized protein</fullName>
    </submittedName>
</protein>
<organism evidence="1 2">
    <name type="scientific">Daphnia pulex</name>
    <name type="common">Water flea</name>
    <dbReference type="NCBI Taxonomy" id="6669"/>
    <lineage>
        <taxon>Eukaryota</taxon>
        <taxon>Metazoa</taxon>
        <taxon>Ecdysozoa</taxon>
        <taxon>Arthropoda</taxon>
        <taxon>Crustacea</taxon>
        <taxon>Branchiopoda</taxon>
        <taxon>Diplostraca</taxon>
        <taxon>Cladocera</taxon>
        <taxon>Anomopoda</taxon>
        <taxon>Daphniidae</taxon>
        <taxon>Daphnia</taxon>
    </lineage>
</organism>
<gene>
    <name evidence="1" type="ORF">DAPPUDRAFT_302041</name>
</gene>
<accession>E9HLU1</accession>
<evidence type="ECO:0000313" key="1">
    <source>
        <dbReference type="EMBL" id="EFX67297.1"/>
    </source>
</evidence>
<proteinExistence type="predicted"/>
<evidence type="ECO:0000313" key="2">
    <source>
        <dbReference type="Proteomes" id="UP000000305"/>
    </source>
</evidence>
<dbReference type="HOGENOM" id="CLU_1808145_0_0_1"/>
<dbReference type="KEGG" id="dpx:DAPPUDRAFT_302041"/>
<dbReference type="OrthoDB" id="6357036at2759"/>
<dbReference type="AlphaFoldDB" id="E9HLU1"/>
<reference evidence="1 2" key="1">
    <citation type="journal article" date="2011" name="Science">
        <title>The ecoresponsive genome of Daphnia pulex.</title>
        <authorList>
            <person name="Colbourne J.K."/>
            <person name="Pfrender M.E."/>
            <person name="Gilbert D."/>
            <person name="Thomas W.K."/>
            <person name="Tucker A."/>
            <person name="Oakley T.H."/>
            <person name="Tokishita S."/>
            <person name="Aerts A."/>
            <person name="Arnold G.J."/>
            <person name="Basu M.K."/>
            <person name="Bauer D.J."/>
            <person name="Caceres C.E."/>
            <person name="Carmel L."/>
            <person name="Casola C."/>
            <person name="Choi J.H."/>
            <person name="Detter J.C."/>
            <person name="Dong Q."/>
            <person name="Dusheyko S."/>
            <person name="Eads B.D."/>
            <person name="Frohlich T."/>
            <person name="Geiler-Samerotte K.A."/>
            <person name="Gerlach D."/>
            <person name="Hatcher P."/>
            <person name="Jogdeo S."/>
            <person name="Krijgsveld J."/>
            <person name="Kriventseva E.V."/>
            <person name="Kultz D."/>
            <person name="Laforsch C."/>
            <person name="Lindquist E."/>
            <person name="Lopez J."/>
            <person name="Manak J.R."/>
            <person name="Muller J."/>
            <person name="Pangilinan J."/>
            <person name="Patwardhan R.P."/>
            <person name="Pitluck S."/>
            <person name="Pritham E.J."/>
            <person name="Rechtsteiner A."/>
            <person name="Rho M."/>
            <person name="Rogozin I.B."/>
            <person name="Sakarya O."/>
            <person name="Salamov A."/>
            <person name="Schaack S."/>
            <person name="Shapiro H."/>
            <person name="Shiga Y."/>
            <person name="Skalitzky C."/>
            <person name="Smith Z."/>
            <person name="Souvorov A."/>
            <person name="Sung W."/>
            <person name="Tang Z."/>
            <person name="Tsuchiya D."/>
            <person name="Tu H."/>
            <person name="Vos H."/>
            <person name="Wang M."/>
            <person name="Wolf Y.I."/>
            <person name="Yamagata H."/>
            <person name="Yamada T."/>
            <person name="Ye Y."/>
            <person name="Shaw J.R."/>
            <person name="Andrews J."/>
            <person name="Crease T.J."/>
            <person name="Tang H."/>
            <person name="Lucas S.M."/>
            <person name="Robertson H.M."/>
            <person name="Bork P."/>
            <person name="Koonin E.V."/>
            <person name="Zdobnov E.M."/>
            <person name="Grigoriev I.V."/>
            <person name="Lynch M."/>
            <person name="Boore J.L."/>
        </authorList>
    </citation>
    <scope>NUCLEOTIDE SEQUENCE [LARGE SCALE GENOMIC DNA]</scope>
</reference>
<keyword evidence="2" id="KW-1185">Reference proteome</keyword>
<dbReference type="InParanoid" id="E9HLU1"/>